<sequence length="452" mass="51660">MTTPIFKVGPMPPAQTGIKQKASFNIDFSSYSNYYTPYIFRDLNQISEPFRLVVAVLKALGNSPISSRRISSRSVNEPERVIFEVNYFSVTTISSAVIAFLMLILSSLFFINIGLGQSFLVTGIISYHDFDRILREEESSANPVRGMVQKTYVITACIMVGELISRWWHAKKFVHFLNKWNGFELKLAKAFPHFDYDYDFLTLMNLRDNLILFYVTYPSMVLIPAFLVVYCSRFNVFAKLLGILICSQFIAVSLLEDVKVIMSYKALQQAFHQVRKCIVHFKKIGGTMDADVALSWGQLIQYIREQCDRASRYQKFEELFRLIGYTGLVTLFVYIILNGWDHAQKRGSVLFILSSVGYGGMLLGRIYFKAVMADEIAQEEFQVARAVLKIDTKNCDHLTNLELKTLVDVITLSPAKISFGNYITLNKRLLLAICSQIVTYLIVLMQFSQPNK</sequence>
<dbReference type="GO" id="GO:0030424">
    <property type="term" value="C:axon"/>
    <property type="evidence" value="ECO:0007669"/>
    <property type="project" value="TreeGrafter"/>
</dbReference>
<feature type="transmembrane region" description="Helical" evidence="8">
    <location>
        <begin position="210"/>
        <end position="230"/>
    </location>
</feature>
<feature type="transmembrane region" description="Helical" evidence="8">
    <location>
        <begin position="349"/>
        <end position="368"/>
    </location>
</feature>
<dbReference type="OrthoDB" id="8298457at2759"/>
<accession>A0A8J2LMT1</accession>
<evidence type="ECO:0000313" key="10">
    <source>
        <dbReference type="Proteomes" id="UP000708208"/>
    </source>
</evidence>
<name>A0A8J2LMT1_9HEXA</name>
<evidence type="ECO:0000256" key="8">
    <source>
        <dbReference type="SAM" id="Phobius"/>
    </source>
</evidence>
<dbReference type="GO" id="GO:0030425">
    <property type="term" value="C:dendrite"/>
    <property type="evidence" value="ECO:0007669"/>
    <property type="project" value="TreeGrafter"/>
</dbReference>
<dbReference type="Proteomes" id="UP000708208">
    <property type="component" value="Unassembled WGS sequence"/>
</dbReference>
<dbReference type="InterPro" id="IPR013604">
    <property type="entry name" value="7TM_chemorcpt"/>
</dbReference>
<evidence type="ECO:0000256" key="1">
    <source>
        <dbReference type="ARBA" id="ARBA00004651"/>
    </source>
</evidence>
<dbReference type="EMBL" id="CAJVCH010568317">
    <property type="protein sequence ID" value="CAG7833062.1"/>
    <property type="molecule type" value="Genomic_DNA"/>
</dbReference>
<keyword evidence="5 8" id="KW-0472">Membrane</keyword>
<evidence type="ECO:0008006" key="11">
    <source>
        <dbReference type="Google" id="ProtNLM"/>
    </source>
</evidence>
<protein>
    <recommendedName>
        <fullName evidence="11">Gustatory receptor</fullName>
    </recommendedName>
</protein>
<keyword evidence="7" id="KW-0807">Transducer</keyword>
<dbReference type="PANTHER" id="PTHR21143:SF121">
    <property type="entry name" value="GUSTATORY AND ODORANT RECEPTOR 21A"/>
    <property type="match status" value="1"/>
</dbReference>
<evidence type="ECO:0000256" key="4">
    <source>
        <dbReference type="ARBA" id="ARBA00022989"/>
    </source>
</evidence>
<evidence type="ECO:0000256" key="7">
    <source>
        <dbReference type="ARBA" id="ARBA00023224"/>
    </source>
</evidence>
<comment type="subcellular location">
    <subcellularLocation>
        <location evidence="1">Cell membrane</location>
        <topology evidence="1">Multi-pass membrane protein</topology>
    </subcellularLocation>
</comment>
<evidence type="ECO:0000256" key="5">
    <source>
        <dbReference type="ARBA" id="ARBA00023136"/>
    </source>
</evidence>
<evidence type="ECO:0000256" key="6">
    <source>
        <dbReference type="ARBA" id="ARBA00023170"/>
    </source>
</evidence>
<feature type="transmembrane region" description="Helical" evidence="8">
    <location>
        <begin position="319"/>
        <end position="337"/>
    </location>
</feature>
<gene>
    <name evidence="9" type="ORF">AFUS01_LOCUS42711</name>
</gene>
<organism evidence="9 10">
    <name type="scientific">Allacma fusca</name>
    <dbReference type="NCBI Taxonomy" id="39272"/>
    <lineage>
        <taxon>Eukaryota</taxon>
        <taxon>Metazoa</taxon>
        <taxon>Ecdysozoa</taxon>
        <taxon>Arthropoda</taxon>
        <taxon>Hexapoda</taxon>
        <taxon>Collembola</taxon>
        <taxon>Symphypleona</taxon>
        <taxon>Sminthuridae</taxon>
        <taxon>Allacma</taxon>
    </lineage>
</organism>
<dbReference type="GO" id="GO:0007165">
    <property type="term" value="P:signal transduction"/>
    <property type="evidence" value="ECO:0007669"/>
    <property type="project" value="UniProtKB-KW"/>
</dbReference>
<feature type="transmembrane region" description="Helical" evidence="8">
    <location>
        <begin position="87"/>
        <end position="111"/>
    </location>
</feature>
<evidence type="ECO:0000256" key="2">
    <source>
        <dbReference type="ARBA" id="ARBA00022475"/>
    </source>
</evidence>
<proteinExistence type="predicted"/>
<dbReference type="GO" id="GO:0005886">
    <property type="term" value="C:plasma membrane"/>
    <property type="evidence" value="ECO:0007669"/>
    <property type="project" value="UniProtKB-SubCell"/>
</dbReference>
<keyword evidence="6" id="KW-0675">Receptor</keyword>
<feature type="transmembrane region" description="Helical" evidence="8">
    <location>
        <begin position="429"/>
        <end position="447"/>
    </location>
</feature>
<evidence type="ECO:0000313" key="9">
    <source>
        <dbReference type="EMBL" id="CAG7833062.1"/>
    </source>
</evidence>
<keyword evidence="3 8" id="KW-0812">Transmembrane</keyword>
<keyword evidence="4 8" id="KW-1133">Transmembrane helix</keyword>
<keyword evidence="10" id="KW-1185">Reference proteome</keyword>
<dbReference type="PANTHER" id="PTHR21143">
    <property type="entry name" value="INVERTEBRATE GUSTATORY RECEPTOR"/>
    <property type="match status" value="1"/>
</dbReference>
<comment type="caution">
    <text evidence="9">The sequence shown here is derived from an EMBL/GenBank/DDBJ whole genome shotgun (WGS) entry which is preliminary data.</text>
</comment>
<dbReference type="AlphaFoldDB" id="A0A8J2LMT1"/>
<dbReference type="GO" id="GO:0050909">
    <property type="term" value="P:sensory perception of taste"/>
    <property type="evidence" value="ECO:0007669"/>
    <property type="project" value="InterPro"/>
</dbReference>
<keyword evidence="2" id="KW-1003">Cell membrane</keyword>
<evidence type="ECO:0000256" key="3">
    <source>
        <dbReference type="ARBA" id="ARBA00022692"/>
    </source>
</evidence>
<reference evidence="9" key="1">
    <citation type="submission" date="2021-06" db="EMBL/GenBank/DDBJ databases">
        <authorList>
            <person name="Hodson N. C."/>
            <person name="Mongue J. A."/>
            <person name="Jaron S. K."/>
        </authorList>
    </citation>
    <scope>NUCLEOTIDE SEQUENCE</scope>
</reference>
<feature type="transmembrane region" description="Helical" evidence="8">
    <location>
        <begin position="236"/>
        <end position="255"/>
    </location>
</feature>
<dbReference type="Pfam" id="PF08395">
    <property type="entry name" value="7tm_7"/>
    <property type="match status" value="1"/>
</dbReference>
<dbReference type="GO" id="GO:0043025">
    <property type="term" value="C:neuronal cell body"/>
    <property type="evidence" value="ECO:0007669"/>
    <property type="project" value="TreeGrafter"/>
</dbReference>